<gene>
    <name evidence="4" type="ORF">Ssi02_73340</name>
</gene>
<dbReference type="Gene3D" id="3.40.30.10">
    <property type="entry name" value="Glutaredoxin"/>
    <property type="match status" value="1"/>
</dbReference>
<organism evidence="4 5">
    <name type="scientific">Sinosporangium siamense</name>
    <dbReference type="NCBI Taxonomy" id="1367973"/>
    <lineage>
        <taxon>Bacteria</taxon>
        <taxon>Bacillati</taxon>
        <taxon>Actinomycetota</taxon>
        <taxon>Actinomycetes</taxon>
        <taxon>Streptosporangiales</taxon>
        <taxon>Streptosporangiaceae</taxon>
        <taxon>Sinosporangium</taxon>
    </lineage>
</organism>
<keyword evidence="2" id="KW-0812">Transmembrane</keyword>
<dbReference type="InterPro" id="IPR013740">
    <property type="entry name" value="Redoxin"/>
</dbReference>
<sequence>MSTAFGVSYVLLWVLVVVLAVALFGLYHHFGQLYLVHPKHRAAQGPPDNDWLRPLEVNDLHGRQVVLPLPTSMVVLFMATDCSICSGLRGELNRVADDRVDLSLVVICAGSDRMVRSWADGLTHEITVIADTKKRIAADYNIDLLPFYVAVGADGVIRGKGLVSSPEGLITACDEAVRRPVEAAPQPPETLKLEPVESKGGSK</sequence>
<protein>
    <recommendedName>
        <fullName evidence="3">Redoxin domain-containing protein</fullName>
    </recommendedName>
</protein>
<dbReference type="Pfam" id="PF08534">
    <property type="entry name" value="Redoxin"/>
    <property type="match status" value="1"/>
</dbReference>
<dbReference type="Proteomes" id="UP000606172">
    <property type="component" value="Unassembled WGS sequence"/>
</dbReference>
<dbReference type="GO" id="GO:0016491">
    <property type="term" value="F:oxidoreductase activity"/>
    <property type="evidence" value="ECO:0007669"/>
    <property type="project" value="InterPro"/>
</dbReference>
<proteinExistence type="predicted"/>
<evidence type="ECO:0000256" key="1">
    <source>
        <dbReference type="SAM" id="MobiDB-lite"/>
    </source>
</evidence>
<dbReference type="InterPro" id="IPR036249">
    <property type="entry name" value="Thioredoxin-like_sf"/>
</dbReference>
<comment type="caution">
    <text evidence="4">The sequence shown here is derived from an EMBL/GenBank/DDBJ whole genome shotgun (WGS) entry which is preliminary data.</text>
</comment>
<dbReference type="SUPFAM" id="SSF52833">
    <property type="entry name" value="Thioredoxin-like"/>
    <property type="match status" value="1"/>
</dbReference>
<keyword evidence="5" id="KW-1185">Reference proteome</keyword>
<feature type="domain" description="Redoxin" evidence="3">
    <location>
        <begin position="73"/>
        <end position="167"/>
    </location>
</feature>
<feature type="transmembrane region" description="Helical" evidence="2">
    <location>
        <begin position="6"/>
        <end position="27"/>
    </location>
</feature>
<evidence type="ECO:0000256" key="2">
    <source>
        <dbReference type="SAM" id="Phobius"/>
    </source>
</evidence>
<keyword evidence="2" id="KW-0472">Membrane</keyword>
<dbReference type="RefSeq" id="WP_204032487.1">
    <property type="nucleotide sequence ID" value="NZ_BOOW01000054.1"/>
</dbReference>
<evidence type="ECO:0000259" key="3">
    <source>
        <dbReference type="Pfam" id="PF08534"/>
    </source>
</evidence>
<evidence type="ECO:0000313" key="5">
    <source>
        <dbReference type="Proteomes" id="UP000606172"/>
    </source>
</evidence>
<name>A0A919RP09_9ACTN</name>
<keyword evidence="2" id="KW-1133">Transmembrane helix</keyword>
<reference evidence="4" key="1">
    <citation type="submission" date="2021-01" db="EMBL/GenBank/DDBJ databases">
        <title>Whole genome shotgun sequence of Sinosporangium siamense NBRC 109515.</title>
        <authorList>
            <person name="Komaki H."/>
            <person name="Tamura T."/>
        </authorList>
    </citation>
    <scope>NUCLEOTIDE SEQUENCE</scope>
    <source>
        <strain evidence="4">NBRC 109515</strain>
    </source>
</reference>
<evidence type="ECO:0000313" key="4">
    <source>
        <dbReference type="EMBL" id="GII97103.1"/>
    </source>
</evidence>
<feature type="region of interest" description="Disordered" evidence="1">
    <location>
        <begin position="181"/>
        <end position="203"/>
    </location>
</feature>
<accession>A0A919RP09</accession>
<dbReference type="EMBL" id="BOOW01000054">
    <property type="protein sequence ID" value="GII97103.1"/>
    <property type="molecule type" value="Genomic_DNA"/>
</dbReference>
<dbReference type="AlphaFoldDB" id="A0A919RP09"/>